<dbReference type="EMBL" id="VOHY01000012">
    <property type="protein sequence ID" value="TWV71653.1"/>
    <property type="molecule type" value="Genomic_DNA"/>
</dbReference>
<dbReference type="Proteomes" id="UP000460666">
    <property type="component" value="Unassembled WGS sequence"/>
</dbReference>
<comment type="caution">
    <text evidence="5">The sequence shown here is derived from an EMBL/GenBank/DDBJ whole genome shotgun (WGS) entry which is preliminary data.</text>
</comment>
<evidence type="ECO:0000313" key="3">
    <source>
        <dbReference type="EMBL" id="TWV43705.1"/>
    </source>
</evidence>
<proteinExistence type="predicted"/>
<dbReference type="Proteomes" id="UP000318041">
    <property type="component" value="Unassembled WGS sequence"/>
</dbReference>
<dbReference type="Proteomes" id="UP000429838">
    <property type="component" value="Unassembled WGS sequence"/>
</dbReference>
<dbReference type="Proteomes" id="UP000315444">
    <property type="component" value="Unassembled WGS sequence"/>
</dbReference>
<evidence type="ECO:0000313" key="1">
    <source>
        <dbReference type="EMBL" id="KAA4997521.1"/>
    </source>
</evidence>
<evidence type="ECO:0000313" key="5">
    <source>
        <dbReference type="EMBL" id="TWV71653.1"/>
    </source>
</evidence>
<reference evidence="9 10" key="1">
    <citation type="journal article" date="2019" name="Nat. Med.">
        <title>A library of human gut bacterial isolates paired with longitudinal multiomics data enables mechanistic microbiome research.</title>
        <authorList>
            <person name="Poyet M."/>
            <person name="Groussin M."/>
            <person name="Gibbons S.M."/>
            <person name="Avila-Pacheco J."/>
            <person name="Jiang X."/>
            <person name="Kearney S.M."/>
            <person name="Perrotta A.R."/>
            <person name="Berdy B."/>
            <person name="Zhao S."/>
            <person name="Lieberman T.D."/>
            <person name="Swanson P.K."/>
            <person name="Smith M."/>
            <person name="Roesemann S."/>
            <person name="Alexander J.E."/>
            <person name="Rich S.A."/>
            <person name="Livny J."/>
            <person name="Vlamakis H."/>
            <person name="Clish C."/>
            <person name="Bullock K."/>
            <person name="Deik A."/>
            <person name="Scott J."/>
            <person name="Pierce K.A."/>
            <person name="Xavier R.J."/>
            <person name="Alm E.J."/>
        </authorList>
    </citation>
    <scope>NUCLEOTIDE SEQUENCE [LARGE SCALE GENOMIC DNA]</scope>
    <source>
        <strain evidence="2 9">BIOML-A1</strain>
        <strain evidence="1 10">BIOML-A46</strain>
    </source>
</reference>
<reference evidence="3 6" key="3">
    <citation type="submission" date="2019-07" db="EMBL/GenBank/DDBJ databases">
        <title>Genome sequencing of Bacteroides fragilis.</title>
        <authorList>
            <person name="Galasyn E.V."/>
            <person name="Ruoff K.L."/>
            <person name="Price C.E."/>
            <person name="Valls R.A."/>
            <person name="O'Toole G.A."/>
        </authorList>
    </citation>
    <scope>NUCLEOTIDE SEQUENCE [LARGE SCALE GENOMIC DNA]</scope>
    <source>
        <strain evidence="3 6">AD135F_1B</strain>
    </source>
</reference>
<dbReference type="EMBL" id="VWCJ01000006">
    <property type="protein sequence ID" value="KAA4997521.1"/>
    <property type="molecule type" value="Genomic_DNA"/>
</dbReference>
<accession>D1JJZ8</accession>
<gene>
    <name evidence="2" type="ORF">F2Z25_21370</name>
    <name evidence="1" type="ORF">F2Z89_10875</name>
    <name evidence="4" type="ORF">FSA03_00260</name>
    <name evidence="3" type="ORF">FSA06_00260</name>
    <name evidence="5" type="ORF">FSA08_14895</name>
</gene>
<dbReference type="HOGENOM" id="CLU_3058458_0_0_10"/>
<dbReference type="EMBL" id="VWAQ01000024">
    <property type="protein sequence ID" value="KAA5204409.1"/>
    <property type="molecule type" value="Genomic_DNA"/>
</dbReference>
<accession>A0A149MY81</accession>
<name>D1JJZ8_BACFG</name>
<sequence>MIPQTNCPDFIHKHIIFYFTKLCIFTKSDNLKINEEIFATNKNYLYFCDRFAN</sequence>
<dbReference type="EMBL" id="VOHT01000001">
    <property type="protein sequence ID" value="TWV52078.1"/>
    <property type="molecule type" value="Genomic_DNA"/>
</dbReference>
<dbReference type="Proteomes" id="UP000319026">
    <property type="component" value="Unassembled WGS sequence"/>
</dbReference>
<evidence type="ECO:0000313" key="10">
    <source>
        <dbReference type="Proteomes" id="UP000460666"/>
    </source>
</evidence>
<evidence type="ECO:0000313" key="8">
    <source>
        <dbReference type="Proteomes" id="UP000319026"/>
    </source>
</evidence>
<organism evidence="5 7">
    <name type="scientific">Bacteroides fragilis</name>
    <dbReference type="NCBI Taxonomy" id="817"/>
    <lineage>
        <taxon>Bacteria</taxon>
        <taxon>Pseudomonadati</taxon>
        <taxon>Bacteroidota</taxon>
        <taxon>Bacteroidia</taxon>
        <taxon>Bacteroidales</taxon>
        <taxon>Bacteroidaceae</taxon>
        <taxon>Bacteroides</taxon>
    </lineage>
</organism>
<evidence type="ECO:0000313" key="2">
    <source>
        <dbReference type="EMBL" id="KAA5204409.1"/>
    </source>
</evidence>
<reference evidence="4 8" key="2">
    <citation type="submission" date="2019-07" db="EMBL/GenBank/DDBJ databases">
        <title>Genome Sequencing of Bacteroides fragilis.</title>
        <authorList>
            <person name="Pinto K.M."/>
            <person name="Ruoff K.L."/>
            <person name="Price C.E."/>
            <person name="Valls R.A."/>
            <person name="O'Toole G.A."/>
        </authorList>
    </citation>
    <scope>NUCLEOTIDE SEQUENCE [LARGE SCALE GENOMIC DNA]</scope>
    <source>
        <strain evidence="4 8">AD135F_3B</strain>
    </source>
</reference>
<evidence type="ECO:0000313" key="4">
    <source>
        <dbReference type="EMBL" id="TWV52078.1"/>
    </source>
</evidence>
<evidence type="ECO:0000313" key="6">
    <source>
        <dbReference type="Proteomes" id="UP000315444"/>
    </source>
</evidence>
<dbReference type="AlphaFoldDB" id="D1JJZ8"/>
<dbReference type="EMBL" id="VOHV01000001">
    <property type="protein sequence ID" value="TWV43705.1"/>
    <property type="molecule type" value="Genomic_DNA"/>
</dbReference>
<reference evidence="5 7" key="4">
    <citation type="submission" date="2019-08" db="EMBL/GenBank/DDBJ databases">
        <title>Genome sequencing of Bacteroides fragilis Sample_iSURF_9.</title>
        <authorList>
            <person name="Chandler J.E."/>
            <person name="Ruoff K.L."/>
            <person name="Price C.E."/>
            <person name="Valls R.A."/>
            <person name="O'Toole G.A."/>
        </authorList>
    </citation>
    <scope>NUCLEOTIDE SEQUENCE [LARGE SCALE GENOMIC DNA]</scope>
    <source>
        <strain evidence="5 7">CFPLTA004_1B</strain>
    </source>
</reference>
<evidence type="ECO:0000313" key="9">
    <source>
        <dbReference type="Proteomes" id="UP000429838"/>
    </source>
</evidence>
<evidence type="ECO:0000313" key="7">
    <source>
        <dbReference type="Proteomes" id="UP000318041"/>
    </source>
</evidence>
<protein>
    <submittedName>
        <fullName evidence="5">Uncharacterized protein</fullName>
    </submittedName>
</protein>